<dbReference type="Proteomes" id="UP001279734">
    <property type="component" value="Unassembled WGS sequence"/>
</dbReference>
<evidence type="ECO:0000313" key="1">
    <source>
        <dbReference type="EMBL" id="GMH10534.1"/>
    </source>
</evidence>
<proteinExistence type="predicted"/>
<name>A0AAD3SH67_NEPGR</name>
<gene>
    <name evidence="1" type="ORF">Nepgr_012375</name>
</gene>
<dbReference type="EMBL" id="BSYO01000010">
    <property type="protein sequence ID" value="GMH10534.1"/>
    <property type="molecule type" value="Genomic_DNA"/>
</dbReference>
<organism evidence="1 2">
    <name type="scientific">Nepenthes gracilis</name>
    <name type="common">Slender pitcher plant</name>
    <dbReference type="NCBI Taxonomy" id="150966"/>
    <lineage>
        <taxon>Eukaryota</taxon>
        <taxon>Viridiplantae</taxon>
        <taxon>Streptophyta</taxon>
        <taxon>Embryophyta</taxon>
        <taxon>Tracheophyta</taxon>
        <taxon>Spermatophyta</taxon>
        <taxon>Magnoliopsida</taxon>
        <taxon>eudicotyledons</taxon>
        <taxon>Gunneridae</taxon>
        <taxon>Pentapetalae</taxon>
        <taxon>Caryophyllales</taxon>
        <taxon>Nepenthaceae</taxon>
        <taxon>Nepenthes</taxon>
    </lineage>
</organism>
<comment type="caution">
    <text evidence="1">The sequence shown here is derived from an EMBL/GenBank/DDBJ whole genome shotgun (WGS) entry which is preliminary data.</text>
</comment>
<evidence type="ECO:0000313" key="2">
    <source>
        <dbReference type="Proteomes" id="UP001279734"/>
    </source>
</evidence>
<reference evidence="1" key="1">
    <citation type="submission" date="2023-05" db="EMBL/GenBank/DDBJ databases">
        <title>Nepenthes gracilis genome sequencing.</title>
        <authorList>
            <person name="Fukushima K."/>
        </authorList>
    </citation>
    <scope>NUCLEOTIDE SEQUENCE</scope>
    <source>
        <strain evidence="1">SING2019-196</strain>
    </source>
</reference>
<protein>
    <submittedName>
        <fullName evidence="1">Uncharacterized protein</fullName>
    </submittedName>
</protein>
<dbReference type="AlphaFoldDB" id="A0AAD3SH67"/>
<accession>A0AAD3SH67</accession>
<keyword evidence="2" id="KW-1185">Reference proteome</keyword>
<sequence>MQVPVVEDEDVTRVEPVSFNTAIEGPKIKPKNFIKEGTKWSPIALRKIEGLVSNSRGNGLGSGGPGCPPLTWPPPIASVQRSHKIFSGREHLILRHLVRNNGRFMWQMPGLETLRGLYLVVTTNAMPQ</sequence>